<dbReference type="STRING" id="243061.AWC25_02640"/>
<proteinExistence type="predicted"/>
<evidence type="ECO:0000313" key="1">
    <source>
        <dbReference type="EMBL" id="ODQ99895.1"/>
    </source>
</evidence>
<comment type="caution">
    <text evidence="1">The sequence shown here is derived from an EMBL/GenBank/DDBJ whole genome shotgun (WGS) entry which is preliminary data.</text>
</comment>
<protein>
    <submittedName>
        <fullName evidence="1">Uncharacterized protein</fullName>
    </submittedName>
</protein>
<dbReference type="OrthoDB" id="3693534at2"/>
<keyword evidence="2" id="KW-1185">Reference proteome</keyword>
<reference evidence="2" key="1">
    <citation type="submission" date="2016-09" db="EMBL/GenBank/DDBJ databases">
        <authorList>
            <person name="Greninger A.L."/>
            <person name="Jerome K.R."/>
            <person name="Mcnair B."/>
            <person name="Wallis C."/>
            <person name="Fang F."/>
        </authorList>
    </citation>
    <scope>NUCLEOTIDE SEQUENCE [LARGE SCALE GENOMIC DNA]</scope>
    <source>
        <strain evidence="2">BC1_M4</strain>
    </source>
</reference>
<organism evidence="1 2">
    <name type="scientific">Mycobacterium sherrisii</name>
    <dbReference type="NCBI Taxonomy" id="243061"/>
    <lineage>
        <taxon>Bacteria</taxon>
        <taxon>Bacillati</taxon>
        <taxon>Actinomycetota</taxon>
        <taxon>Actinomycetes</taxon>
        <taxon>Mycobacteriales</taxon>
        <taxon>Mycobacteriaceae</taxon>
        <taxon>Mycobacterium</taxon>
        <taxon>Mycobacterium simiae complex</taxon>
    </lineage>
</organism>
<dbReference type="RefSeq" id="WP_142278740.1">
    <property type="nucleotide sequence ID" value="NZ_JACKTB010000094.1"/>
</dbReference>
<accession>A0A1E3SCK2</accession>
<gene>
    <name evidence="1" type="ORF">BHQ21_24840</name>
</gene>
<dbReference type="Proteomes" id="UP000094224">
    <property type="component" value="Unassembled WGS sequence"/>
</dbReference>
<evidence type="ECO:0000313" key="2">
    <source>
        <dbReference type="Proteomes" id="UP000094224"/>
    </source>
</evidence>
<dbReference type="EMBL" id="MIHC01000071">
    <property type="protein sequence ID" value="ODQ99895.1"/>
    <property type="molecule type" value="Genomic_DNA"/>
</dbReference>
<dbReference type="AlphaFoldDB" id="A0A1E3SCK2"/>
<name>A0A1E3SCK2_9MYCO</name>
<sequence>MRPTVSEQLAGVAAILTGVIAERLDDAYARDVLLGAASTLKTLSETWHAIPEFLRWDSLRTAAILELVGQAVPPHPLDWSDIRALEQHHLEVRERLEQSIPIIVKSTAGRLATAAYFRERVERFSCVGHEKF</sequence>